<evidence type="ECO:0000259" key="7">
    <source>
        <dbReference type="Pfam" id="PF01967"/>
    </source>
</evidence>
<dbReference type="InterPro" id="IPR036522">
    <property type="entry name" value="MoaC_sf"/>
</dbReference>
<evidence type="ECO:0000313" key="9">
    <source>
        <dbReference type="Proteomes" id="UP000199021"/>
    </source>
</evidence>
<dbReference type="Proteomes" id="UP000199021">
    <property type="component" value="Unassembled WGS sequence"/>
</dbReference>
<evidence type="ECO:0000313" key="8">
    <source>
        <dbReference type="EMBL" id="SER28806.1"/>
    </source>
</evidence>
<dbReference type="InterPro" id="IPR002820">
    <property type="entry name" value="Mopterin_CF_biosynth-C_dom"/>
</dbReference>
<dbReference type="InterPro" id="IPR023045">
    <property type="entry name" value="MoaC"/>
</dbReference>
<dbReference type="UniPathway" id="UPA00344"/>
<dbReference type="GO" id="GO:0006777">
    <property type="term" value="P:Mo-molybdopterin cofactor biosynthetic process"/>
    <property type="evidence" value="ECO:0007669"/>
    <property type="project" value="UniProtKB-KW"/>
</dbReference>
<keyword evidence="4" id="KW-0501">Molybdenum cofactor biosynthesis</keyword>
<dbReference type="Gene3D" id="3.30.70.640">
    <property type="entry name" value="Molybdopterin cofactor biosynthesis C (MoaC) domain"/>
    <property type="match status" value="1"/>
</dbReference>
<sequence>MPFTHLNKDGKPEMVDVGDKAVTTRVAVAECRVVLGEEIMATLSANDFNSKKGSIIQTAVIAGTMAVKQTWSVIPLCHAIPIMGCSVNIAGANVVTEPAECAGALKVTCKVRTEGKTGVEMEALHGASVAALTIYDMCKSMSHDIHIEGLRLVSKTGGKSDYLKPTE</sequence>
<dbReference type="EC" id="4.6.1.17" evidence="3"/>
<dbReference type="NCBIfam" id="TIGR00581">
    <property type="entry name" value="moaC"/>
    <property type="match status" value="1"/>
</dbReference>
<reference evidence="9" key="1">
    <citation type="submission" date="2016-10" db="EMBL/GenBank/DDBJ databases">
        <authorList>
            <person name="Varghese N."/>
            <person name="Submissions S."/>
        </authorList>
    </citation>
    <scope>NUCLEOTIDE SEQUENCE [LARGE SCALE GENOMIC DNA]</scope>
    <source>
        <strain evidence="9">DSM 24740</strain>
    </source>
</reference>
<evidence type="ECO:0000256" key="2">
    <source>
        <dbReference type="ARBA" id="ARBA00005046"/>
    </source>
</evidence>
<evidence type="ECO:0000256" key="6">
    <source>
        <dbReference type="ARBA" id="ARBA00055087"/>
    </source>
</evidence>
<dbReference type="NCBIfam" id="NF006870">
    <property type="entry name" value="PRK09364.1"/>
    <property type="match status" value="1"/>
</dbReference>
<dbReference type="Pfam" id="PF01967">
    <property type="entry name" value="MoaC"/>
    <property type="match status" value="1"/>
</dbReference>
<protein>
    <recommendedName>
        <fullName evidence="3">cyclic pyranopterin monophosphate synthase</fullName>
        <ecNumber evidence="3">4.6.1.17</ecNumber>
    </recommendedName>
</protein>
<dbReference type="OrthoDB" id="9794429at2"/>
<dbReference type="InParanoid" id="A0A1H9MYL1"/>
<evidence type="ECO:0000256" key="4">
    <source>
        <dbReference type="ARBA" id="ARBA00023150"/>
    </source>
</evidence>
<evidence type="ECO:0000256" key="1">
    <source>
        <dbReference type="ARBA" id="ARBA00001637"/>
    </source>
</evidence>
<evidence type="ECO:0000256" key="5">
    <source>
        <dbReference type="ARBA" id="ARBA00023239"/>
    </source>
</evidence>
<dbReference type="SUPFAM" id="SSF55040">
    <property type="entry name" value="Molybdenum cofactor biosynthesis protein C, MoaC"/>
    <property type="match status" value="1"/>
</dbReference>
<name>A0A1H9MYL1_9BACT</name>
<dbReference type="CDD" id="cd01420">
    <property type="entry name" value="MoaC_PE"/>
    <property type="match status" value="1"/>
</dbReference>
<dbReference type="AlphaFoldDB" id="A0A1H9MYL1"/>
<comment type="function">
    <text evidence="6">Catalyzes the conversion of (8S)-3',8-cyclo-7,8-dihydroguanosine 5'-triphosphate to cyclic pyranopterin monophosphate (cPMP).</text>
</comment>
<comment type="pathway">
    <text evidence="2">Cofactor biosynthesis; molybdopterin biosynthesis.</text>
</comment>
<gene>
    <name evidence="8" type="ORF">SAMN05444359_13252</name>
</gene>
<dbReference type="InterPro" id="IPR047594">
    <property type="entry name" value="MoaC_bact/euk"/>
</dbReference>
<dbReference type="GO" id="GO:0061799">
    <property type="term" value="F:cyclic pyranopterin monophosphate synthase activity"/>
    <property type="evidence" value="ECO:0007669"/>
    <property type="project" value="UniProtKB-EC"/>
</dbReference>
<proteinExistence type="predicted"/>
<dbReference type="EMBL" id="FOFB01000032">
    <property type="protein sequence ID" value="SER28806.1"/>
    <property type="molecule type" value="Genomic_DNA"/>
</dbReference>
<comment type="catalytic activity">
    <reaction evidence="1">
        <text>(8S)-3',8-cyclo-7,8-dihydroguanosine 5'-triphosphate = cyclic pyranopterin phosphate + diphosphate</text>
        <dbReference type="Rhea" id="RHEA:49580"/>
        <dbReference type="ChEBI" id="CHEBI:33019"/>
        <dbReference type="ChEBI" id="CHEBI:59648"/>
        <dbReference type="ChEBI" id="CHEBI:131766"/>
        <dbReference type="EC" id="4.6.1.17"/>
    </reaction>
</comment>
<keyword evidence="5" id="KW-0456">Lyase</keyword>
<evidence type="ECO:0000256" key="3">
    <source>
        <dbReference type="ARBA" id="ARBA00012575"/>
    </source>
</evidence>
<dbReference type="STRING" id="478744.SAMN05444359_13252"/>
<keyword evidence="9" id="KW-1185">Reference proteome</keyword>
<dbReference type="RefSeq" id="WP_090172645.1">
    <property type="nucleotide sequence ID" value="NZ_FOFB01000032.1"/>
</dbReference>
<feature type="domain" description="Molybdopterin cofactor biosynthesis C (MoaC)" evidence="7">
    <location>
        <begin position="14"/>
        <end position="158"/>
    </location>
</feature>
<dbReference type="FunCoup" id="A0A1H9MYL1">
    <property type="interactions" value="345"/>
</dbReference>
<organism evidence="8 9">
    <name type="scientific">Neolewinella agarilytica</name>
    <dbReference type="NCBI Taxonomy" id="478744"/>
    <lineage>
        <taxon>Bacteria</taxon>
        <taxon>Pseudomonadati</taxon>
        <taxon>Bacteroidota</taxon>
        <taxon>Saprospiria</taxon>
        <taxon>Saprospirales</taxon>
        <taxon>Lewinellaceae</taxon>
        <taxon>Neolewinella</taxon>
    </lineage>
</organism>
<accession>A0A1H9MYL1</accession>